<sequence length="60" mass="6263">MTPGVTQAAINIMRATILAKAQAQALKFRAAAIIVLLVTAIAGLASAYIIGTPQQRRGKE</sequence>
<dbReference type="Proteomes" id="UP001172102">
    <property type="component" value="Unassembled WGS sequence"/>
</dbReference>
<evidence type="ECO:0000313" key="2">
    <source>
        <dbReference type="EMBL" id="KAK0705681.1"/>
    </source>
</evidence>
<gene>
    <name evidence="2" type="ORF">B0H67DRAFT_649990</name>
</gene>
<keyword evidence="1" id="KW-0472">Membrane</keyword>
<proteinExistence type="predicted"/>
<evidence type="ECO:0000256" key="1">
    <source>
        <dbReference type="SAM" id="Phobius"/>
    </source>
</evidence>
<keyword evidence="1" id="KW-0812">Transmembrane</keyword>
<dbReference type="EMBL" id="JAUKUA010000007">
    <property type="protein sequence ID" value="KAK0705681.1"/>
    <property type="molecule type" value="Genomic_DNA"/>
</dbReference>
<dbReference type="AlphaFoldDB" id="A0AA40DLI4"/>
<keyword evidence="3" id="KW-1185">Reference proteome</keyword>
<comment type="caution">
    <text evidence="2">The sequence shown here is derived from an EMBL/GenBank/DDBJ whole genome shotgun (WGS) entry which is preliminary data.</text>
</comment>
<evidence type="ECO:0000313" key="3">
    <source>
        <dbReference type="Proteomes" id="UP001172102"/>
    </source>
</evidence>
<feature type="transmembrane region" description="Helical" evidence="1">
    <location>
        <begin position="30"/>
        <end position="50"/>
    </location>
</feature>
<name>A0AA40DLI4_9PEZI</name>
<keyword evidence="1" id="KW-1133">Transmembrane helix</keyword>
<protein>
    <submittedName>
        <fullName evidence="2">Uncharacterized protein</fullName>
    </submittedName>
</protein>
<reference evidence="2" key="1">
    <citation type="submission" date="2023-06" db="EMBL/GenBank/DDBJ databases">
        <title>Genome-scale phylogeny and comparative genomics of the fungal order Sordariales.</title>
        <authorList>
            <consortium name="Lawrence Berkeley National Laboratory"/>
            <person name="Hensen N."/>
            <person name="Bonometti L."/>
            <person name="Westerberg I."/>
            <person name="Brannstrom I.O."/>
            <person name="Guillou S."/>
            <person name="Cros-Aarteil S."/>
            <person name="Calhoun S."/>
            <person name="Haridas S."/>
            <person name="Kuo A."/>
            <person name="Mondo S."/>
            <person name="Pangilinan J."/>
            <person name="Riley R."/>
            <person name="Labutti K."/>
            <person name="Andreopoulos B."/>
            <person name="Lipzen A."/>
            <person name="Chen C."/>
            <person name="Yanf M."/>
            <person name="Daum C."/>
            <person name="Ng V."/>
            <person name="Clum A."/>
            <person name="Steindorff A."/>
            <person name="Ohm R."/>
            <person name="Martin F."/>
            <person name="Silar P."/>
            <person name="Natvig D."/>
            <person name="Lalanne C."/>
            <person name="Gautier V."/>
            <person name="Ament-Velasquez S.L."/>
            <person name="Kruys A."/>
            <person name="Hutchinson M.I."/>
            <person name="Powell A.J."/>
            <person name="Barry K."/>
            <person name="Miller A.N."/>
            <person name="Grigoriev I.V."/>
            <person name="Debuchy R."/>
            <person name="Gladieux P."/>
            <person name="Thoren M.H."/>
            <person name="Johannesson H."/>
        </authorList>
    </citation>
    <scope>NUCLEOTIDE SEQUENCE</scope>
    <source>
        <strain evidence="2">SMH4607-1</strain>
    </source>
</reference>
<accession>A0AA40DLI4</accession>
<organism evidence="2 3">
    <name type="scientific">Lasiosphaeris hirsuta</name>
    <dbReference type="NCBI Taxonomy" id="260670"/>
    <lineage>
        <taxon>Eukaryota</taxon>
        <taxon>Fungi</taxon>
        <taxon>Dikarya</taxon>
        <taxon>Ascomycota</taxon>
        <taxon>Pezizomycotina</taxon>
        <taxon>Sordariomycetes</taxon>
        <taxon>Sordariomycetidae</taxon>
        <taxon>Sordariales</taxon>
        <taxon>Lasiosphaeriaceae</taxon>
        <taxon>Lasiosphaeris</taxon>
    </lineage>
</organism>